<evidence type="ECO:0000313" key="2">
    <source>
        <dbReference type="Proteomes" id="UP000002063"/>
    </source>
</evidence>
<dbReference type="GeneID" id="8513656"/>
<reference evidence="1" key="1">
    <citation type="submission" date="2009-10" db="EMBL/GenBank/DDBJ databases">
        <title>Complete sequence of chromosome of Methanocaldococcus vulcanius M7.</title>
        <authorList>
            <consortium name="US DOE Joint Genome Institute"/>
            <person name="Lucas S."/>
            <person name="Copeland A."/>
            <person name="Lapidus A."/>
            <person name="Glavina del Rio T."/>
            <person name="Dalin E."/>
            <person name="Tice H."/>
            <person name="Bruce D."/>
            <person name="Goodwin L."/>
            <person name="Pitluck S."/>
            <person name="Lcollab F.I."/>
            <person name="Brettin T."/>
            <person name="Detter J.C."/>
            <person name="Han C."/>
            <person name="Tapia R."/>
            <person name="Kuske C.R."/>
            <person name="Schmutz J."/>
            <person name="Larimer F."/>
            <person name="Land M."/>
            <person name="Hauser L."/>
            <person name="Kyrpides N."/>
            <person name="Ovchinikova G."/>
            <person name="Sieprawska-Lupa M."/>
            <person name="Whitman W.B."/>
            <person name="Woyke T."/>
        </authorList>
    </citation>
    <scope>NUCLEOTIDE SEQUENCE [LARGE SCALE GENOMIC DNA]</scope>
    <source>
        <strain evidence="1">M7</strain>
    </source>
</reference>
<dbReference type="AlphaFoldDB" id="C9RHW6"/>
<name>C9RHW6_METVM</name>
<dbReference type="eggNOG" id="arCOG05087">
    <property type="taxonomic scope" value="Archaea"/>
</dbReference>
<dbReference type="InterPro" id="IPR009072">
    <property type="entry name" value="Histone-fold"/>
</dbReference>
<dbReference type="InterPro" id="IPR015207">
    <property type="entry name" value="DUF1931"/>
</dbReference>
<dbReference type="OrthoDB" id="90610at2157"/>
<dbReference type="KEGG" id="mvu:Metvu_1315"/>
<dbReference type="GO" id="GO:0046982">
    <property type="term" value="F:protein heterodimerization activity"/>
    <property type="evidence" value="ECO:0007669"/>
    <property type="project" value="InterPro"/>
</dbReference>
<keyword evidence="2" id="KW-1185">Reference proteome</keyword>
<dbReference type="CDD" id="cd22923">
    <property type="entry name" value="HFD_Aq328-like_rpt2"/>
    <property type="match status" value="1"/>
</dbReference>
<dbReference type="Proteomes" id="UP000002063">
    <property type="component" value="Chromosome"/>
</dbReference>
<protein>
    <submittedName>
        <fullName evidence="1">Uncharacterized protein</fullName>
    </submittedName>
</protein>
<dbReference type="HOGENOM" id="CLU_117658_0_0_2"/>
<accession>C9RHW6</accession>
<dbReference type="CDD" id="cd22922">
    <property type="entry name" value="HFD_Aq328-like_rpt1"/>
    <property type="match status" value="1"/>
</dbReference>
<proteinExistence type="predicted"/>
<dbReference type="EMBL" id="CP001787">
    <property type="protein sequence ID" value="ACX73168.1"/>
    <property type="molecule type" value="Genomic_DNA"/>
</dbReference>
<evidence type="ECO:0000313" key="1">
    <source>
        <dbReference type="EMBL" id="ACX73168.1"/>
    </source>
</evidence>
<sequence>MAEMIIPYPQLKKIMKTTCEIDLYKTEAEDIMDVVEKKLADLFEVAHRNAKEENAKIIKMRHIPLTKGFLNSMDLFKSIIEEENIVAETIKKYVMKKIPGDLPLDDIVVDNLPLITGTIFIIIGRVIKALHEDIERIRKEHIEEAKKVLDYTL</sequence>
<dbReference type="RefSeq" id="WP_015733388.1">
    <property type="nucleotide sequence ID" value="NC_013407.1"/>
</dbReference>
<dbReference type="Pfam" id="PF09123">
    <property type="entry name" value="DUF1931"/>
    <property type="match status" value="1"/>
</dbReference>
<dbReference type="SUPFAM" id="SSF47113">
    <property type="entry name" value="Histone-fold"/>
    <property type="match status" value="1"/>
</dbReference>
<gene>
    <name evidence="1" type="ordered locus">Metvu_1315</name>
</gene>
<organism evidence="1 2">
    <name type="scientific">Methanocaldococcus vulcanius (strain ATCC 700851 / DSM 12094 / M7)</name>
    <name type="common">Methanococcus vulcanius</name>
    <dbReference type="NCBI Taxonomy" id="579137"/>
    <lineage>
        <taxon>Archaea</taxon>
        <taxon>Methanobacteriati</taxon>
        <taxon>Methanobacteriota</taxon>
        <taxon>Methanomada group</taxon>
        <taxon>Methanococci</taxon>
        <taxon>Methanococcales</taxon>
        <taxon>Methanocaldococcaceae</taxon>
        <taxon>Methanocaldococcus</taxon>
    </lineage>
</organism>
<dbReference type="Gene3D" id="1.10.20.10">
    <property type="entry name" value="Histone, subunit A"/>
    <property type="match status" value="1"/>
</dbReference>